<dbReference type="InterPro" id="IPR036047">
    <property type="entry name" value="F-box-like_dom_sf"/>
</dbReference>
<evidence type="ECO:0000313" key="10">
    <source>
        <dbReference type="Proteomes" id="UP000559027"/>
    </source>
</evidence>
<dbReference type="Gene3D" id="1.20.1280.50">
    <property type="match status" value="1"/>
</dbReference>
<dbReference type="SUPFAM" id="SSF81383">
    <property type="entry name" value="F-box domain"/>
    <property type="match status" value="1"/>
</dbReference>
<dbReference type="OrthoDB" id="2117972at2759"/>
<dbReference type="InterPro" id="IPR045464">
    <property type="entry name" value="Hrt3/FBXO9_C"/>
</dbReference>
<gene>
    <name evidence="9" type="ORF">D9756_002334</name>
</gene>
<dbReference type="PANTHER" id="PTHR12874:SF9">
    <property type="entry name" value="F-BOX ONLY PROTEIN 48"/>
    <property type="match status" value="1"/>
</dbReference>
<comment type="subcellular location">
    <subcellularLocation>
        <location evidence="1">Cytoplasm</location>
    </subcellularLocation>
</comment>
<dbReference type="UniPathway" id="UPA00143"/>
<feature type="compositionally biased region" description="Basic and acidic residues" evidence="7">
    <location>
        <begin position="26"/>
        <end position="35"/>
    </location>
</feature>
<keyword evidence="6" id="KW-0802">TPR repeat</keyword>
<feature type="domain" description="F-box" evidence="8">
    <location>
        <begin position="251"/>
        <end position="297"/>
    </location>
</feature>
<sequence length="523" mass="58679">MSSGSGFGKAGSSQEYESSELAQFRAEWKRELESRKRVHHTGPQGAPSATTNSLGDSGSTTSPGPSTSTGSKQTGFAFTYSATRPHQPSKVAHTGELHPAITPDGRVVEQRRANALTNALSVYKQAVQHEQDGELDEALTLYRQAFRMDAHVDRAYRREEMLVNIATQQAGKKPPAPFTIANTMPTITPVTQPLVAEGVNDVITSIQALSVKPQVLKTSQAIITGTLGTLVATFFEQEPTLTFKPEDEIQPVAVDMLPEELLVEIIHMLDPSSIEIFARVCKKARLLTLESSIWRNLVLSTYREPQIPDMETLAEIITSHMFDYRRVFIEQPRVRMDGVYIAICHYVRPGQSENHWVNISHLITYHRYLRFYPNGQVLSLLANEEHSPQTIINMLKPSLRMKGLYIGTWTLTGTEIALSNLFDASGRYPIPGLDEEPLLISHPPASHHHHHHHHHHHSQTSVEAQASRYVFVMSLGLKSRPLGRWNRLDMHSYDTLNLETGDLTPVALKHERPFWFSKVRSFA</sequence>
<evidence type="ECO:0000256" key="1">
    <source>
        <dbReference type="ARBA" id="ARBA00004496"/>
    </source>
</evidence>
<dbReference type="EMBL" id="JAACJO010000002">
    <property type="protein sequence ID" value="KAF5361821.1"/>
    <property type="molecule type" value="Genomic_DNA"/>
</dbReference>
<keyword evidence="4" id="KW-0963">Cytoplasm</keyword>
<dbReference type="GO" id="GO:0031146">
    <property type="term" value="P:SCF-dependent proteasomal ubiquitin-dependent protein catabolic process"/>
    <property type="evidence" value="ECO:0007669"/>
    <property type="project" value="TreeGrafter"/>
</dbReference>
<keyword evidence="5" id="KW-0833">Ubl conjugation pathway</keyword>
<comment type="pathway">
    <text evidence="2">Protein modification; protein ubiquitination.</text>
</comment>
<dbReference type="Pfam" id="PF12937">
    <property type="entry name" value="F-box-like"/>
    <property type="match status" value="1"/>
</dbReference>
<comment type="caution">
    <text evidence="9">The sequence shown here is derived from an EMBL/GenBank/DDBJ whole genome shotgun (WGS) entry which is preliminary data.</text>
</comment>
<feature type="region of interest" description="Disordered" evidence="7">
    <location>
        <begin position="1"/>
        <end position="74"/>
    </location>
</feature>
<organism evidence="9 10">
    <name type="scientific">Leucocoprinus leucothites</name>
    <dbReference type="NCBI Taxonomy" id="201217"/>
    <lineage>
        <taxon>Eukaryota</taxon>
        <taxon>Fungi</taxon>
        <taxon>Dikarya</taxon>
        <taxon>Basidiomycota</taxon>
        <taxon>Agaricomycotina</taxon>
        <taxon>Agaricomycetes</taxon>
        <taxon>Agaricomycetidae</taxon>
        <taxon>Agaricales</taxon>
        <taxon>Agaricineae</taxon>
        <taxon>Agaricaceae</taxon>
        <taxon>Leucocoprinus</taxon>
    </lineage>
</organism>
<dbReference type="GO" id="GO:0016567">
    <property type="term" value="P:protein ubiquitination"/>
    <property type="evidence" value="ECO:0007669"/>
    <property type="project" value="UniProtKB-UniPathway"/>
</dbReference>
<evidence type="ECO:0000313" key="9">
    <source>
        <dbReference type="EMBL" id="KAF5361821.1"/>
    </source>
</evidence>
<keyword evidence="10" id="KW-1185">Reference proteome</keyword>
<dbReference type="AlphaFoldDB" id="A0A8H5LLN6"/>
<dbReference type="Proteomes" id="UP000559027">
    <property type="component" value="Unassembled WGS sequence"/>
</dbReference>
<dbReference type="PANTHER" id="PTHR12874">
    <property type="entry name" value="F-BOX ONLY PROTEIN 48-RELATED"/>
    <property type="match status" value="1"/>
</dbReference>
<protein>
    <recommendedName>
        <fullName evidence="3">F-box only protein 9</fullName>
    </recommendedName>
</protein>
<dbReference type="InterPro" id="IPR001810">
    <property type="entry name" value="F-box_dom"/>
</dbReference>
<dbReference type="SUPFAM" id="SSF116846">
    <property type="entry name" value="MIT domain"/>
    <property type="match status" value="1"/>
</dbReference>
<name>A0A8H5LLN6_9AGAR</name>
<dbReference type="PROSITE" id="PS50181">
    <property type="entry name" value="FBOX"/>
    <property type="match status" value="1"/>
</dbReference>
<evidence type="ECO:0000256" key="6">
    <source>
        <dbReference type="ARBA" id="ARBA00022803"/>
    </source>
</evidence>
<evidence type="ECO:0000256" key="5">
    <source>
        <dbReference type="ARBA" id="ARBA00022786"/>
    </source>
</evidence>
<evidence type="ECO:0000259" key="8">
    <source>
        <dbReference type="PROSITE" id="PS50181"/>
    </source>
</evidence>
<feature type="compositionally biased region" description="Low complexity" evidence="7">
    <location>
        <begin position="57"/>
        <end position="71"/>
    </location>
</feature>
<proteinExistence type="predicted"/>
<feature type="compositionally biased region" description="Polar residues" evidence="7">
    <location>
        <begin position="47"/>
        <end position="56"/>
    </location>
</feature>
<accession>A0A8H5LLN6</accession>
<evidence type="ECO:0000256" key="4">
    <source>
        <dbReference type="ARBA" id="ARBA00022490"/>
    </source>
</evidence>
<reference evidence="9 10" key="1">
    <citation type="journal article" date="2020" name="ISME J.">
        <title>Uncovering the hidden diversity of litter-decomposition mechanisms in mushroom-forming fungi.</title>
        <authorList>
            <person name="Floudas D."/>
            <person name="Bentzer J."/>
            <person name="Ahren D."/>
            <person name="Johansson T."/>
            <person name="Persson P."/>
            <person name="Tunlid A."/>
        </authorList>
    </citation>
    <scope>NUCLEOTIDE SEQUENCE [LARGE SCALE GENOMIC DNA]</scope>
    <source>
        <strain evidence="9 10">CBS 146.42</strain>
    </source>
</reference>
<evidence type="ECO:0000256" key="7">
    <source>
        <dbReference type="SAM" id="MobiDB-lite"/>
    </source>
</evidence>
<dbReference type="Pfam" id="PF19270">
    <property type="entry name" value="FBO_C"/>
    <property type="match status" value="1"/>
</dbReference>
<evidence type="ECO:0000256" key="2">
    <source>
        <dbReference type="ARBA" id="ARBA00004906"/>
    </source>
</evidence>
<dbReference type="GO" id="GO:0019005">
    <property type="term" value="C:SCF ubiquitin ligase complex"/>
    <property type="evidence" value="ECO:0007669"/>
    <property type="project" value="TreeGrafter"/>
</dbReference>
<dbReference type="GO" id="GO:0005737">
    <property type="term" value="C:cytoplasm"/>
    <property type="evidence" value="ECO:0007669"/>
    <property type="project" value="UniProtKB-SubCell"/>
</dbReference>
<evidence type="ECO:0000256" key="3">
    <source>
        <dbReference type="ARBA" id="ARBA00019775"/>
    </source>
</evidence>
<dbReference type="InterPro" id="IPR036181">
    <property type="entry name" value="MIT_dom_sf"/>
</dbReference>